<organism evidence="1 2">
    <name type="scientific">Bradyrhizobium macuxiense</name>
    <dbReference type="NCBI Taxonomy" id="1755647"/>
    <lineage>
        <taxon>Bacteria</taxon>
        <taxon>Pseudomonadati</taxon>
        <taxon>Pseudomonadota</taxon>
        <taxon>Alphaproteobacteria</taxon>
        <taxon>Hyphomicrobiales</taxon>
        <taxon>Nitrobacteraceae</taxon>
        <taxon>Bradyrhizobium</taxon>
    </lineage>
</organism>
<protein>
    <submittedName>
        <fullName evidence="1">Uncharacterized protein</fullName>
    </submittedName>
</protein>
<name>A0A560KVG6_9BRAD</name>
<evidence type="ECO:0000313" key="2">
    <source>
        <dbReference type="Proteomes" id="UP000321304"/>
    </source>
</evidence>
<dbReference type="Proteomes" id="UP000321304">
    <property type="component" value="Unassembled WGS sequence"/>
</dbReference>
<proteinExistence type="predicted"/>
<comment type="caution">
    <text evidence="1">The sequence shown here is derived from an EMBL/GenBank/DDBJ whole genome shotgun (WGS) entry which is preliminary data.</text>
</comment>
<gene>
    <name evidence="1" type="ORF">FBZ93_12229</name>
</gene>
<accession>A0A560KVG6</accession>
<dbReference type="AlphaFoldDB" id="A0A560KVG6"/>
<reference evidence="1 2" key="1">
    <citation type="submission" date="2019-06" db="EMBL/GenBank/DDBJ databases">
        <title>Genomic Encyclopedia of Type Strains, Phase IV (KMG-V): Genome sequencing to study the core and pangenomes of soil and plant-associated prokaryotes.</title>
        <authorList>
            <person name="Whitman W."/>
        </authorList>
    </citation>
    <scope>NUCLEOTIDE SEQUENCE [LARGE SCALE GENOMIC DNA]</scope>
    <source>
        <strain evidence="1 2">BR 10355</strain>
    </source>
</reference>
<keyword evidence="2" id="KW-1185">Reference proteome</keyword>
<sequence>MKARHRGRARRRASRCLLLRRARGRFAMGLRRRFRRPQRGRCLWLRRRSRSFRWRSRFRLRGSRFRRNLRRRWRDQRIFRRRRSLRNHGRRICRRFARRGRNSLERDLHRRRCRLLPCRVLGQPAHDGENTEPLDQERSCKRNGQRGALVWWVEMIGRRNAHNYCTPTGHPWPRVRPGRCPPCDMHP</sequence>
<dbReference type="EMBL" id="VITY01000022">
    <property type="protein sequence ID" value="TWB87248.1"/>
    <property type="molecule type" value="Genomic_DNA"/>
</dbReference>
<evidence type="ECO:0000313" key="1">
    <source>
        <dbReference type="EMBL" id="TWB87248.1"/>
    </source>
</evidence>